<evidence type="ECO:0000256" key="1">
    <source>
        <dbReference type="SAM" id="MobiDB-lite"/>
    </source>
</evidence>
<name>A0A485LX13_9STRA</name>
<proteinExistence type="predicted"/>
<dbReference type="Proteomes" id="UP000332933">
    <property type="component" value="Unassembled WGS sequence"/>
</dbReference>
<protein>
    <submittedName>
        <fullName evidence="3">Aste57867_25184 protein</fullName>
    </submittedName>
</protein>
<sequence>MSPRKRQTVSFESLDHMSDYCNTTDSVSGNFEPPTSPIEVVSKAELLEYEADVQQAARKFVESVCQRVQPTKEIKLVFQATHKPSPWFDDVISAVAASGRVERIKESGKEAWQARDVSKMQAGDDIPEEGALVRYLYTTAADKLVVSPTDMRLYVEMFVTTKNDAAMTAWWQQQQGNVHGVLQLLGQLNLLQKDAIDDLRYEWRQPSSDGSEIVDDGMHYVPDEHALLAFLASRPRALVATQTKGELHALLLAYRLSTAPLSFRTWWVTSWMDPLQRLYGRLRALGVVTSSNKGKSYEWNIPQLLACVNQPSLPRLHASISHDDDDTLAYDLSVASVAQSILQRMQSKGPVKIFTLHYQSKAKPCAWYNDVVSRMEASGTIEEALVDGAQVWRATSLSNSSPPAGPRIPKIPQEGALLYHLVCDAACITVRDDLSARIAAFDVPAFVAWYTAQEDSTSAVLQLLGSLSLLRGAGTVASPFKWSIRPLSKSTGKGLPEEELLLHFLAVCPSRLVATSTVGSFLVLLQSFREALPEISAFRRWWMYALTPPGPHVLTRLASLGVIKSNRPIVAAKCDFKNHLTWCIGSLVQRLSTAPTKIITREWVTLLTMDSPLLEACHAASLNYTPTEAVQELVASYTKDMAACFKASTKPKGVLYSATKIKKKIRKLNLTGDASLEAILAYVVNQLAACPELQLVRSKKGAAHFHLKPSQAEIVPTETLVGGIATSPSQSPHPTKEGTSFPHNTVPTESLRKLTATCLQKALKYLKPPTQVFCPAKIQTKISKLSREMCGRASHATVLAYVIDRLAATLPVHVTLLQNGVVKIHLKERMQTSGARLDDDDMSLSSTSSSWQVPKASTNDIPDMVNCRCLRSNNEFEPEIGPRESTNTDLTTKHCNATCTTTCDDGVYVPTMDVQILAAVCVGEASRITTSDMYWGARIEKKVRKLPPEALGGAPPDVVLAHVVNTIASACPHLYVTRNAKGATIVRVRDAILNTAAKGHPPPHQAMARGWRALDGDQPAGSVDSLEERGMQAPDEVPTSNHQLDDTITTRTVGDDGDVARSDLVDRSAPSWDLLSSHHCPGDIPLEGTLVQYLYRARGAIRLVDELTIQLDAFATCFASDTQVTTWLERGRHEETVVKCLHRLGVLVGQGTPERPFRWPRQPLPCSNNVEALPEESKLLALLADAPTWLLSVRFKVDVAALLQVFVYRLPPSSPFVAWRATAASPVDAVCRRLVALGVLRCHDDLSSPLTWDVVALLDLLEPTLPITADDEMLSDKADSLMKARMLASVQSDVDKYAATALEHIVQLQDELVAHLTTQSSQHSEDIDRGGVVAAFLKSIAEQMRREPRLRATNASGKVDHIFPLEHLTPSHEVIMVDDTAMSAAIAKYDESALEGDVDQPEEQSEGLVDDEAPSMARLTDDGAPRPSALSTSLHDVISNADRPLTLATVSVELVFESGRLGPEQIFSETERHHPVDVNPSNVPSSESYVFPTPATMVKARKITCEDNEASTRSNSATSLSKKERSVVAGVAATAGTEAPVVRKQRRCRPSPQAPPKQ</sequence>
<organism evidence="3 4">
    <name type="scientific">Aphanomyces stellatus</name>
    <dbReference type="NCBI Taxonomy" id="120398"/>
    <lineage>
        <taxon>Eukaryota</taxon>
        <taxon>Sar</taxon>
        <taxon>Stramenopiles</taxon>
        <taxon>Oomycota</taxon>
        <taxon>Saprolegniomycetes</taxon>
        <taxon>Saprolegniales</taxon>
        <taxon>Verrucalvaceae</taxon>
        <taxon>Aphanomyces</taxon>
    </lineage>
</organism>
<keyword evidence="4" id="KW-1185">Reference proteome</keyword>
<feature type="region of interest" description="Disordered" evidence="1">
    <location>
        <begin position="1470"/>
        <end position="1490"/>
    </location>
</feature>
<reference evidence="2" key="2">
    <citation type="submission" date="2019-06" db="EMBL/GenBank/DDBJ databases">
        <title>Genomics analysis of Aphanomyces spp. identifies a new class of oomycete effector associated with host adaptation.</title>
        <authorList>
            <person name="Gaulin E."/>
        </authorList>
    </citation>
    <scope>NUCLEOTIDE SEQUENCE</scope>
    <source>
        <strain evidence="2">CBS 578.67</strain>
    </source>
</reference>
<dbReference type="EMBL" id="VJMH01007491">
    <property type="protein sequence ID" value="KAF0682733.1"/>
    <property type="molecule type" value="Genomic_DNA"/>
</dbReference>
<feature type="compositionally biased region" description="Polar residues" evidence="1">
    <location>
        <begin position="1038"/>
        <end position="1052"/>
    </location>
</feature>
<gene>
    <name evidence="3" type="primary">Aste57867_25184</name>
    <name evidence="2" type="ORF">As57867_025106</name>
    <name evidence="3" type="ORF">ASTE57867_25184</name>
</gene>
<feature type="compositionally biased region" description="Acidic residues" evidence="1">
    <location>
        <begin position="1394"/>
        <end position="1413"/>
    </location>
</feature>
<evidence type="ECO:0000313" key="4">
    <source>
        <dbReference type="Proteomes" id="UP000332933"/>
    </source>
</evidence>
<feature type="region of interest" description="Disordered" evidence="1">
    <location>
        <begin position="1031"/>
        <end position="1055"/>
    </location>
</feature>
<feature type="compositionally biased region" description="Polar residues" evidence="1">
    <location>
        <begin position="1511"/>
        <end position="1520"/>
    </location>
</feature>
<evidence type="ECO:0000313" key="3">
    <source>
        <dbReference type="EMBL" id="VFU01813.1"/>
    </source>
</evidence>
<feature type="region of interest" description="Disordered" evidence="1">
    <location>
        <begin position="1506"/>
        <end position="1558"/>
    </location>
</feature>
<feature type="compositionally biased region" description="Polar residues" evidence="1">
    <location>
        <begin position="726"/>
        <end position="746"/>
    </location>
</feature>
<dbReference type="EMBL" id="CAADRA010007517">
    <property type="protein sequence ID" value="VFU01813.1"/>
    <property type="molecule type" value="Genomic_DNA"/>
</dbReference>
<feature type="region of interest" description="Disordered" evidence="1">
    <location>
        <begin position="835"/>
        <end position="855"/>
    </location>
</feature>
<feature type="compositionally biased region" description="Polar residues" evidence="1">
    <location>
        <begin position="1479"/>
        <end position="1488"/>
    </location>
</feature>
<feature type="compositionally biased region" description="Low complexity" evidence="1">
    <location>
        <begin position="1527"/>
        <end position="1542"/>
    </location>
</feature>
<evidence type="ECO:0000313" key="2">
    <source>
        <dbReference type="EMBL" id="KAF0682733.1"/>
    </source>
</evidence>
<feature type="region of interest" description="Disordered" evidence="1">
    <location>
        <begin position="1394"/>
        <end position="1430"/>
    </location>
</feature>
<reference evidence="3 4" key="1">
    <citation type="submission" date="2019-03" db="EMBL/GenBank/DDBJ databases">
        <authorList>
            <person name="Gaulin E."/>
            <person name="Dumas B."/>
        </authorList>
    </citation>
    <scope>NUCLEOTIDE SEQUENCE [LARGE SCALE GENOMIC DNA]</scope>
    <source>
        <strain evidence="3">CBS 568.67</strain>
    </source>
</reference>
<accession>A0A485LX13</accession>
<feature type="region of interest" description="Disordered" evidence="1">
    <location>
        <begin position="725"/>
        <end position="746"/>
    </location>
</feature>